<dbReference type="EMBL" id="CP032489">
    <property type="protein sequence ID" value="AYD47419.1"/>
    <property type="molecule type" value="Genomic_DNA"/>
</dbReference>
<dbReference type="KEGG" id="ark:D6B99_07220"/>
<dbReference type="AlphaFoldDB" id="A0A386HP45"/>
<dbReference type="OrthoDB" id="9800843at2"/>
<keyword evidence="2" id="KW-1185">Reference proteome</keyword>
<dbReference type="RefSeq" id="WP_119986518.1">
    <property type="nucleotide sequence ID" value="NZ_CP032489.1"/>
</dbReference>
<accession>A0A386HP45</accession>
<sequence>MLYSASPNLIIGFHGCDEETRDKLLTNPNEIKISKQPHDWLGNGMYFWENNYERALQWAKDKQKRNEIKKPAAIGAVLQLNYCCDFLDSEYINTLKYYYSVMKTLYSNAGQPLPANRDLSSDKHKDKIFRELDCSVIEFMHAEIERQAKEQIQSKSYSSIKIFDSTRGVFTEGGAAFEGAGLFEKSHIQICIRNPNCIKGFFLPRKEVDFMKYVKIID</sequence>
<evidence type="ECO:0000313" key="1">
    <source>
        <dbReference type="EMBL" id="AYD47419.1"/>
    </source>
</evidence>
<dbReference type="SUPFAM" id="SSF56399">
    <property type="entry name" value="ADP-ribosylation"/>
    <property type="match status" value="1"/>
</dbReference>
<dbReference type="Proteomes" id="UP000266118">
    <property type="component" value="Chromosome"/>
</dbReference>
<organism evidence="1 2">
    <name type="scientific">Arachidicoccus soli</name>
    <dbReference type="NCBI Taxonomy" id="2341117"/>
    <lineage>
        <taxon>Bacteria</taxon>
        <taxon>Pseudomonadati</taxon>
        <taxon>Bacteroidota</taxon>
        <taxon>Chitinophagia</taxon>
        <taxon>Chitinophagales</taxon>
        <taxon>Chitinophagaceae</taxon>
        <taxon>Arachidicoccus</taxon>
    </lineage>
</organism>
<gene>
    <name evidence="1" type="ORF">D6B99_07220</name>
</gene>
<name>A0A386HP45_9BACT</name>
<proteinExistence type="predicted"/>
<reference evidence="1 2" key="1">
    <citation type="submission" date="2018-09" db="EMBL/GenBank/DDBJ databases">
        <title>Arachidicoccus sp. nov., a bacterium isolated from soil.</title>
        <authorList>
            <person name="Weon H.-Y."/>
            <person name="Kwon S.-W."/>
            <person name="Lee S.A."/>
        </authorList>
    </citation>
    <scope>NUCLEOTIDE SEQUENCE [LARGE SCALE GENOMIC DNA]</scope>
    <source>
        <strain evidence="1 2">KIS59-12</strain>
    </source>
</reference>
<protein>
    <submittedName>
        <fullName evidence="1">Uncharacterized protein</fullName>
    </submittedName>
</protein>
<evidence type="ECO:0000313" key="2">
    <source>
        <dbReference type="Proteomes" id="UP000266118"/>
    </source>
</evidence>